<accession>A0A7G5GU87</accession>
<dbReference type="EMBL" id="CP059732">
    <property type="protein sequence ID" value="QMW02429.1"/>
    <property type="molecule type" value="Genomic_DNA"/>
</dbReference>
<name>A0A7G5GU87_9BACT</name>
<evidence type="ECO:0000259" key="2">
    <source>
        <dbReference type="Pfam" id="PF18962"/>
    </source>
</evidence>
<evidence type="ECO:0000313" key="4">
    <source>
        <dbReference type="Proteomes" id="UP000515369"/>
    </source>
</evidence>
<feature type="domain" description="Secretion system C-terminal sorting" evidence="2">
    <location>
        <begin position="200"/>
        <end position="273"/>
    </location>
</feature>
<proteinExistence type="predicted"/>
<keyword evidence="1" id="KW-0732">Signal</keyword>
<sequence length="275" mass="31625">MKKTVFAVSRFTPALLLAVTFSGMAVAQKPISPSPKSDSNEVNVRIIERNGDEVREIERTYRVNGMSDPERDKMVMKLVDSLKATRKDGRKRQMTIIVEDNDSERIVSRKRIGPGMKRVPGDAYAQRDRFQKDDWNLRNNQNWQQEFRRGTDSMADQLRRFKMEFPRDFDRQLVRPFEDWSRNLGGKPSTIRGLDAFPNNPDRDQLNVRFTAPEKGDVSIIVTNPKGKEVAKREIKDFSGEFVGQIDLGKKAQGIYFITVTQNEDGAVKRIVVQE</sequence>
<keyword evidence="4" id="KW-1185">Reference proteome</keyword>
<gene>
    <name evidence="3" type="ORF">H3H32_31700</name>
</gene>
<dbReference type="NCBIfam" id="TIGR04183">
    <property type="entry name" value="Por_Secre_tail"/>
    <property type="match status" value="1"/>
</dbReference>
<dbReference type="KEGG" id="sfol:H3H32_31700"/>
<protein>
    <submittedName>
        <fullName evidence="3">T9SS type A sorting domain-containing protein</fullName>
    </submittedName>
</protein>
<dbReference type="InterPro" id="IPR026444">
    <property type="entry name" value="Secre_tail"/>
</dbReference>
<reference evidence="3 4" key="1">
    <citation type="submission" date="2020-07" db="EMBL/GenBank/DDBJ databases">
        <title>Spirosoma foliorum sp. nov., isolated from the leaves on the Nejang mountain Korea, Republic of.</title>
        <authorList>
            <person name="Ho H."/>
            <person name="Lee Y.-J."/>
            <person name="Nurcahyanto D.-A."/>
            <person name="Kim S.-G."/>
        </authorList>
    </citation>
    <scope>NUCLEOTIDE SEQUENCE [LARGE SCALE GENOMIC DNA]</scope>
    <source>
        <strain evidence="3 4">PL0136</strain>
    </source>
</reference>
<dbReference type="AlphaFoldDB" id="A0A7G5GU87"/>
<feature type="signal peptide" evidence="1">
    <location>
        <begin position="1"/>
        <end position="27"/>
    </location>
</feature>
<dbReference type="RefSeq" id="WP_182459737.1">
    <property type="nucleotide sequence ID" value="NZ_CP059732.1"/>
</dbReference>
<dbReference type="Proteomes" id="UP000515369">
    <property type="component" value="Chromosome"/>
</dbReference>
<evidence type="ECO:0000256" key="1">
    <source>
        <dbReference type="SAM" id="SignalP"/>
    </source>
</evidence>
<organism evidence="3 4">
    <name type="scientific">Spirosoma foliorum</name>
    <dbReference type="NCBI Taxonomy" id="2710596"/>
    <lineage>
        <taxon>Bacteria</taxon>
        <taxon>Pseudomonadati</taxon>
        <taxon>Bacteroidota</taxon>
        <taxon>Cytophagia</taxon>
        <taxon>Cytophagales</taxon>
        <taxon>Cytophagaceae</taxon>
        <taxon>Spirosoma</taxon>
    </lineage>
</organism>
<evidence type="ECO:0000313" key="3">
    <source>
        <dbReference type="EMBL" id="QMW02429.1"/>
    </source>
</evidence>
<feature type="chain" id="PRO_5028929959" evidence="1">
    <location>
        <begin position="28"/>
        <end position="275"/>
    </location>
</feature>
<dbReference type="Pfam" id="PF18962">
    <property type="entry name" value="Por_Secre_tail"/>
    <property type="match status" value="1"/>
</dbReference>